<feature type="domain" description="Teneurin-like YD-shell" evidence="3">
    <location>
        <begin position="1061"/>
        <end position="1264"/>
    </location>
</feature>
<evidence type="ECO:0000313" key="5">
    <source>
        <dbReference type="Proteomes" id="UP000239203"/>
    </source>
</evidence>
<comment type="caution">
    <text evidence="4">The sequence shown here is derived from an EMBL/GenBank/DDBJ whole genome shotgun (WGS) entry which is preliminary data.</text>
</comment>
<name>A0A2S6GB41_9PSEU</name>
<dbReference type="Pfam" id="PF25023">
    <property type="entry name" value="TEN_YD-shell"/>
    <property type="match status" value="1"/>
</dbReference>
<feature type="region of interest" description="Disordered" evidence="2">
    <location>
        <begin position="1041"/>
        <end position="1083"/>
    </location>
</feature>
<reference evidence="4 5" key="1">
    <citation type="submission" date="2018-02" db="EMBL/GenBank/DDBJ databases">
        <title>Genomic Encyclopedia of Archaeal and Bacterial Type Strains, Phase II (KMG-II): from individual species to whole genera.</title>
        <authorList>
            <person name="Goeker M."/>
        </authorList>
    </citation>
    <scope>NUCLEOTIDE SEQUENCE [LARGE SCALE GENOMIC DNA]</scope>
    <source>
        <strain evidence="4 5">YU 961-1</strain>
    </source>
</reference>
<accession>A0A2S6GB41</accession>
<dbReference type="InterPro" id="IPR056823">
    <property type="entry name" value="TEN-like_YD-shell"/>
</dbReference>
<feature type="compositionally biased region" description="Polar residues" evidence="2">
    <location>
        <begin position="1250"/>
        <end position="1269"/>
    </location>
</feature>
<evidence type="ECO:0000259" key="3">
    <source>
        <dbReference type="Pfam" id="PF25023"/>
    </source>
</evidence>
<keyword evidence="5" id="KW-1185">Reference proteome</keyword>
<protein>
    <submittedName>
        <fullName evidence="4">RHS repeat-associated protein</fullName>
    </submittedName>
</protein>
<dbReference type="Pfam" id="PF05593">
    <property type="entry name" value="RHS_repeat"/>
    <property type="match status" value="1"/>
</dbReference>
<evidence type="ECO:0000256" key="2">
    <source>
        <dbReference type="SAM" id="MobiDB-lite"/>
    </source>
</evidence>
<keyword evidence="1" id="KW-0677">Repeat</keyword>
<proteinExistence type="predicted"/>
<dbReference type="InterPro" id="IPR050708">
    <property type="entry name" value="T6SS_VgrG/RHS"/>
</dbReference>
<dbReference type="AlphaFoldDB" id="A0A2S6GB41"/>
<dbReference type="NCBIfam" id="TIGR03696">
    <property type="entry name" value="Rhs_assc_core"/>
    <property type="match status" value="1"/>
</dbReference>
<dbReference type="InterPro" id="IPR022385">
    <property type="entry name" value="Rhs_assc_core"/>
</dbReference>
<dbReference type="PANTHER" id="PTHR32305:SF17">
    <property type="entry name" value="TRNA NUCLEASE WAPA"/>
    <property type="match status" value="1"/>
</dbReference>
<evidence type="ECO:0000256" key="1">
    <source>
        <dbReference type="ARBA" id="ARBA00022737"/>
    </source>
</evidence>
<dbReference type="InterPro" id="IPR031325">
    <property type="entry name" value="RHS_repeat"/>
</dbReference>
<dbReference type="NCBIfam" id="TIGR01643">
    <property type="entry name" value="YD_repeat_2x"/>
    <property type="match status" value="1"/>
</dbReference>
<feature type="compositionally biased region" description="Basic and acidic residues" evidence="2">
    <location>
        <begin position="1208"/>
        <end position="1221"/>
    </location>
</feature>
<dbReference type="EMBL" id="PTIX01000048">
    <property type="protein sequence ID" value="PPK60751.1"/>
    <property type="molecule type" value="Genomic_DNA"/>
</dbReference>
<evidence type="ECO:0000313" key="4">
    <source>
        <dbReference type="EMBL" id="PPK60751.1"/>
    </source>
</evidence>
<dbReference type="Proteomes" id="UP000239203">
    <property type="component" value="Unassembled WGS sequence"/>
</dbReference>
<feature type="region of interest" description="Disordered" evidence="2">
    <location>
        <begin position="1242"/>
        <end position="1276"/>
    </location>
</feature>
<dbReference type="PANTHER" id="PTHR32305">
    <property type="match status" value="1"/>
</dbReference>
<feature type="compositionally biased region" description="Polar residues" evidence="2">
    <location>
        <begin position="1049"/>
        <end position="1083"/>
    </location>
</feature>
<dbReference type="InterPro" id="IPR006530">
    <property type="entry name" value="YD"/>
</dbReference>
<organism evidence="4 5">
    <name type="scientific">Actinokineospora auranticolor</name>
    <dbReference type="NCBI Taxonomy" id="155976"/>
    <lineage>
        <taxon>Bacteria</taxon>
        <taxon>Bacillati</taxon>
        <taxon>Actinomycetota</taxon>
        <taxon>Actinomycetes</taxon>
        <taxon>Pseudonocardiales</taxon>
        <taxon>Pseudonocardiaceae</taxon>
        <taxon>Actinokineospora</taxon>
    </lineage>
</organism>
<sequence length="1276" mass="140645">MPFDRICKAGERCENRYSPSFFTRKRLVKVLTQVRRDDVPAEVKWRDVDSWTLRHEFPDTGDGLSPAIWLAGITMTGHVGGTLSQPEILFHGRSMPNRVEAGDGLPPITRFRVERVRNEAGGITEVKYSDRECVHGTNMPANPESNAKRCFPSWWLPEFGQDQVLGWFHKYVATDITEDDRTGDSALKKTHYDYLENPAWHFDDNDFTDMAHRTWSQWRGYGKVQTTVGEPGTTQSVTVERFLRGMDGDRLPNNGNRTVTVTDSDGRVHTDSEWLAGFALESQAYNGPTLESVSVKIPWVRGPTATAGDDKAYMTNTAEVRGRTLMGDGSWRHTAVVNTFDDRGNTTKVDDAGDTAVTGDETCATTTYATNESAHIFTRPASIRSTAKPCSDWPGAAADLLAESRSSYDGLAYGAAPTKGNLTATERWTGTAWQLTQRTTYDELGRPTEVVDSEGRKTKTAYTPAGGDFGVRTVTKTDPKGFSAVTEMDPARSLALNETDISGRRADIEYDPLGRTVRVWAPGHAKADNPSLPSSVYEYEYRTDAPTVVTSKSLREDGNYIASYTLYDGLLRERQTQLPAVAGGRLLNDWRYDSRGQQYRVNGAYYNESEPGKALFEPLDNAVPNQTITEFDALGRETEVIYRRLGVEQWRTSSSYGGDRTTVIPPLGGTTTTVIRDVHGRATEKRQYHGRQPTGAYDSTRYAFNARGLQDTITAPDGSVWRYEYDALGRKTAEHDPDAGTTRTTYTAVDQVDTTTDARGMSIRSEYDVLGRKVAEYERRGTGQAETKVASWNYDAIKPGLLDSSTRYAGDKSYVNKVLEFDPAGRATKTRVEVPGGEDKLTGNYDFKASYNSRTGRLTSTVQPAAGGLGAEVVLHKYNELGLPTETYGAEKYVPETLYSKYGEVLRLTQGSGSKTVYTSMFYEEGTRRLSGVDVQRNVQGNTYIAKRQYGYDPSGNITKLTDGPPGALPDTQCFSHDYLKRMTRAFTPGNGDCQAQPTVAGLGGPAPYWQDYEYDIAGNRTKETDHRSNGDTVRTYAYGGPNGAQPHTLRSVTQNGPGGTSQDTFDYDPTGNTTARTVSGSTQRLEWDPLGHTEKVTEHDGRQSNYLYDADGDRLIKREAATTTLYLGGMELVLNNSTKNLTARRYYDHGGSVVAVRTSGANGGLFWQLGDHQGTSVTTVKSDTLEVNQRRQDPFGKPRGTSPTTWPDDKGFVGGTKDDTGLTNLGARQYDSATGRFISVDPVLDTDDPQQMNGFAYANNSPVTNSDPSGPMPLT</sequence>
<gene>
    <name evidence="4" type="ORF">CLV40_1489</name>
</gene>
<dbReference type="Gene3D" id="2.180.10.10">
    <property type="entry name" value="RHS repeat-associated core"/>
    <property type="match status" value="2"/>
</dbReference>
<feature type="region of interest" description="Disordered" evidence="2">
    <location>
        <begin position="1192"/>
        <end position="1221"/>
    </location>
</feature>